<proteinExistence type="predicted"/>
<gene>
    <name evidence="1" type="ORF">GQ61_09180</name>
</gene>
<dbReference type="AlphaFoldDB" id="A0A1W6N6B6"/>
<evidence type="ECO:0000313" key="2">
    <source>
        <dbReference type="Proteomes" id="UP000237351"/>
    </source>
</evidence>
<organism evidence="1 2">
    <name type="scientific">Candidatus Nucleicultrix amoebiphila FS5</name>
    <dbReference type="NCBI Taxonomy" id="1414854"/>
    <lineage>
        <taxon>Bacteria</taxon>
        <taxon>Pseudomonadati</taxon>
        <taxon>Pseudomonadota</taxon>
        <taxon>Alphaproteobacteria</taxon>
        <taxon>Holosporales</taxon>
        <taxon>Candidatus Nucleicultricaceae</taxon>
        <taxon>Candidatus Nucleicultrix</taxon>
    </lineage>
</organism>
<keyword evidence="2" id="KW-1185">Reference proteome</keyword>
<dbReference type="STRING" id="1414854.GQ61_09180"/>
<dbReference type="RefSeq" id="WP_085784999.1">
    <property type="nucleotide sequence ID" value="NZ_CP008743.1"/>
</dbReference>
<dbReference type="KEGG" id="naf:GQ61_09180"/>
<protein>
    <submittedName>
        <fullName evidence="1">Uncharacterized protein</fullName>
    </submittedName>
</protein>
<name>A0A1W6N6B6_9PROT</name>
<sequence length="267" mass="29096">MKKISFIFVVLTLLIPLTTSISYGTEDLLREDSPLRTTAENTTQGGTMKDINLDEDVPGCWDNYHRVMRKFWIAMDTPFDIVHTLAAKGSALTALLKTYISFSPEALSKLGLSSLILGQISSFMVAGKGGSKYLIRRHEDQLRQLIQEAHRKNASNSSVSALPSITVTLDNDSAPQGCLPRYHSTMLKFWGAAETYFDVINFLAAQGSTICVGLQNYGGFSAEATISLGTAGTVLGYISTGMIAAKAVSQYLMRWHEKSLQPVAGNS</sequence>
<reference evidence="1 2" key="1">
    <citation type="submission" date="2014-06" db="EMBL/GenBank/DDBJ databases">
        <title>The genome of the endonuclear symbiont Nucleicultrix amoebiphila.</title>
        <authorList>
            <person name="Schulz F."/>
            <person name="Horn M."/>
        </authorList>
    </citation>
    <scope>NUCLEOTIDE SEQUENCE [LARGE SCALE GENOMIC DNA]</scope>
    <source>
        <strain evidence="1 2">FS5</strain>
    </source>
</reference>
<evidence type="ECO:0000313" key="1">
    <source>
        <dbReference type="EMBL" id="ARN85430.1"/>
    </source>
</evidence>
<accession>A0A1W6N6B6</accession>
<dbReference type="EMBL" id="CP008743">
    <property type="protein sequence ID" value="ARN85430.1"/>
    <property type="molecule type" value="Genomic_DNA"/>
</dbReference>
<dbReference type="Proteomes" id="UP000237351">
    <property type="component" value="Chromosome"/>
</dbReference>